<feature type="region of interest" description="Disordered" evidence="1">
    <location>
        <begin position="326"/>
        <end position="415"/>
    </location>
</feature>
<evidence type="ECO:0000256" key="1">
    <source>
        <dbReference type="SAM" id="MobiDB-lite"/>
    </source>
</evidence>
<reference evidence="2 3" key="1">
    <citation type="submission" date="2017-11" db="EMBL/GenBank/DDBJ databases">
        <title>De novo assembly and phasing of dikaryotic genomes from two isolates of Puccinia coronata f. sp. avenae, the causal agent of oat crown rust.</title>
        <authorList>
            <person name="Miller M.E."/>
            <person name="Zhang Y."/>
            <person name="Omidvar V."/>
            <person name="Sperschneider J."/>
            <person name="Schwessinger B."/>
            <person name="Raley C."/>
            <person name="Palmer J.M."/>
            <person name="Garnica D."/>
            <person name="Upadhyaya N."/>
            <person name="Rathjen J."/>
            <person name="Taylor J.M."/>
            <person name="Park R.F."/>
            <person name="Dodds P.N."/>
            <person name="Hirsch C.D."/>
            <person name="Kianian S.F."/>
            <person name="Figueroa M."/>
        </authorList>
    </citation>
    <scope>NUCLEOTIDE SEQUENCE [LARGE SCALE GENOMIC DNA]</scope>
    <source>
        <strain evidence="2">12SD80</strain>
    </source>
</reference>
<accession>A0A2N5VG73</accession>
<feature type="compositionally biased region" description="Polar residues" evidence="1">
    <location>
        <begin position="346"/>
        <end position="363"/>
    </location>
</feature>
<dbReference type="AlphaFoldDB" id="A0A2N5VG73"/>
<protein>
    <submittedName>
        <fullName evidence="2">Uncharacterized protein</fullName>
    </submittedName>
</protein>
<organism evidence="2 3">
    <name type="scientific">Puccinia coronata f. sp. avenae</name>
    <dbReference type="NCBI Taxonomy" id="200324"/>
    <lineage>
        <taxon>Eukaryota</taxon>
        <taxon>Fungi</taxon>
        <taxon>Dikarya</taxon>
        <taxon>Basidiomycota</taxon>
        <taxon>Pucciniomycotina</taxon>
        <taxon>Pucciniomycetes</taxon>
        <taxon>Pucciniales</taxon>
        <taxon>Pucciniaceae</taxon>
        <taxon>Puccinia</taxon>
    </lineage>
</organism>
<feature type="region of interest" description="Disordered" evidence="1">
    <location>
        <begin position="42"/>
        <end position="68"/>
    </location>
</feature>
<dbReference type="Proteomes" id="UP000235392">
    <property type="component" value="Unassembled WGS sequence"/>
</dbReference>
<feature type="compositionally biased region" description="Acidic residues" evidence="1">
    <location>
        <begin position="372"/>
        <end position="385"/>
    </location>
</feature>
<sequence>MSVLDFLQNFHLVLAPLTNAYTNLVSSRKGLSPDRYFEPRSPGRFVFNSPTSVATPPPPQSTTRPRSTPELTIVTLPSRLPLFNATLKNSVASPFNSQHGLRQTAKSPNNRLLYLQGHCQKPDVLPNSQYGVMKTQSYLQCNGINGTHPNDYEVLLSTNVSLSNYLEGGKFYFITGKLITTGNGKPPVITYNQNAATCVPIPKGTSIDMINKLAIVGLGHVVSREEVLTEATDGSLRLEVIVAHNDWDSRAKSYQSYQVKYLVPGTKNLRGTFNIYQPGQEVQVTGHVIVFDLTNHMPIAMVNYVALTTGHGLSLLGTVKFNGTPSEPVAGPSGSRSKPIAPSAIIPNQPTANSTLSKTNGKQPQVDLNEATTEESGESNEEEEPQVPLPPPAKKARGCPQNDILKAAAKRMKRT</sequence>
<gene>
    <name evidence="2" type="ORF">PCASD_05043</name>
</gene>
<name>A0A2N5VG73_9BASI</name>
<comment type="caution">
    <text evidence="2">The sequence shown here is derived from an EMBL/GenBank/DDBJ whole genome shotgun (WGS) entry which is preliminary data.</text>
</comment>
<dbReference type="EMBL" id="PGCI01000019">
    <property type="protein sequence ID" value="PLW48984.1"/>
    <property type="molecule type" value="Genomic_DNA"/>
</dbReference>
<evidence type="ECO:0000313" key="2">
    <source>
        <dbReference type="EMBL" id="PLW48984.1"/>
    </source>
</evidence>
<proteinExistence type="predicted"/>
<evidence type="ECO:0000313" key="3">
    <source>
        <dbReference type="Proteomes" id="UP000235392"/>
    </source>
</evidence>